<dbReference type="InterPro" id="IPR036396">
    <property type="entry name" value="Cyt_P450_sf"/>
</dbReference>
<dbReference type="GO" id="GO:0020037">
    <property type="term" value="F:heme binding"/>
    <property type="evidence" value="ECO:0007669"/>
    <property type="project" value="InterPro"/>
</dbReference>
<evidence type="ECO:0000256" key="6">
    <source>
        <dbReference type="ARBA" id="ARBA00023033"/>
    </source>
</evidence>
<evidence type="ECO:0000256" key="4">
    <source>
        <dbReference type="ARBA" id="ARBA00023002"/>
    </source>
</evidence>
<evidence type="ECO:0000256" key="5">
    <source>
        <dbReference type="ARBA" id="ARBA00023004"/>
    </source>
</evidence>
<dbReference type="SUPFAM" id="SSF48264">
    <property type="entry name" value="Cytochrome P450"/>
    <property type="match status" value="1"/>
</dbReference>
<evidence type="ECO:0000256" key="3">
    <source>
        <dbReference type="ARBA" id="ARBA00022723"/>
    </source>
</evidence>
<dbReference type="GO" id="GO:0016705">
    <property type="term" value="F:oxidoreductase activity, acting on paired donors, with incorporation or reduction of molecular oxygen"/>
    <property type="evidence" value="ECO:0007669"/>
    <property type="project" value="InterPro"/>
</dbReference>
<sequence>MKAYTLAEYASQEAKRHPHTFFAVHHQSVPLSCFTLPNGLNGWIVTGYQETERFLKDPRLTKDLSTIFTREQIRQYYPEVFLCLTKQMLNVDPPEHTRLRGIVAHAFIPRAVEQLRDRIQHITDMLLDALAEQKEVDFVSSFAFPLPIMVISEILGIPEALRQPLHALFQTPLATTADPDTTSEMHPDLEMTLLDYYKQLLAFKRAHPGGDLVSQLIHVEKQALSEQELMNTINLLIGAGYETTAHLIGTGMLALLQYPDQMQLLRMHPELIEQAIEELLRYVSPVSILTERWCREDMHYAGQQMQRGDQVFISLSAAHVDPRSYCHAERLDILRKEQKHLAFGKGTHYCLGASLARLEARIAFTTLLRRFPRIRLMADPETLPWCPYYLFRGVSWLPVRLSA</sequence>
<dbReference type="CDD" id="cd11029">
    <property type="entry name" value="CYP107-like"/>
    <property type="match status" value="1"/>
</dbReference>
<dbReference type="GO" id="GO:0005506">
    <property type="term" value="F:iron ion binding"/>
    <property type="evidence" value="ECO:0007669"/>
    <property type="project" value="InterPro"/>
</dbReference>
<dbReference type="InterPro" id="IPR001128">
    <property type="entry name" value="Cyt_P450"/>
</dbReference>
<evidence type="ECO:0000256" key="1">
    <source>
        <dbReference type="ARBA" id="ARBA00010617"/>
    </source>
</evidence>
<dbReference type="PANTHER" id="PTHR46696:SF1">
    <property type="entry name" value="CYTOCHROME P450 YJIB-RELATED"/>
    <property type="match status" value="1"/>
</dbReference>
<evidence type="ECO:0000313" key="8">
    <source>
        <dbReference type="EMBL" id="BBH87377.1"/>
    </source>
</evidence>
<keyword evidence="5 7" id="KW-0408">Iron</keyword>
<dbReference type="FunFam" id="1.10.630.10:FF:000018">
    <property type="entry name" value="Cytochrome P450 monooxygenase"/>
    <property type="match status" value="1"/>
</dbReference>
<dbReference type="Pfam" id="PF00067">
    <property type="entry name" value="p450"/>
    <property type="match status" value="1"/>
</dbReference>
<reference evidence="8" key="1">
    <citation type="submission" date="2018-12" db="EMBL/GenBank/DDBJ databases">
        <title>Novel natural products biosynthetic potential of the class Ktedonobacteria.</title>
        <authorList>
            <person name="Zheng Y."/>
            <person name="Saitou A."/>
            <person name="Wang C.M."/>
            <person name="Toyoda A."/>
            <person name="Minakuchi Y."/>
            <person name="Sekiguchi Y."/>
            <person name="Ueda K."/>
            <person name="Takano H."/>
            <person name="Sakai Y."/>
            <person name="Yokota A."/>
            <person name="Yabe S."/>
        </authorList>
    </citation>
    <scope>NUCLEOTIDE SEQUENCE</scope>
    <source>
        <strain evidence="8">COM3</strain>
    </source>
</reference>
<organism evidence="8">
    <name type="scientific">Thermosporothrix sp. COM3</name>
    <dbReference type="NCBI Taxonomy" id="2490863"/>
    <lineage>
        <taxon>Bacteria</taxon>
        <taxon>Bacillati</taxon>
        <taxon>Chloroflexota</taxon>
        <taxon>Ktedonobacteria</taxon>
        <taxon>Ktedonobacterales</taxon>
        <taxon>Thermosporotrichaceae</taxon>
        <taxon>Thermosporothrix</taxon>
    </lineage>
</organism>
<dbReference type="PANTHER" id="PTHR46696">
    <property type="entry name" value="P450, PUTATIVE (EUROFUNG)-RELATED"/>
    <property type="match status" value="1"/>
</dbReference>
<gene>
    <name evidence="8" type="primary">pksS</name>
    <name evidence="8" type="ORF">KTC_21280</name>
</gene>
<accession>A0A455SFZ9</accession>
<name>A0A455SFZ9_9CHLR</name>
<dbReference type="InterPro" id="IPR002397">
    <property type="entry name" value="Cyt_P450_B"/>
</dbReference>
<keyword evidence="2 7" id="KW-0349">Heme</keyword>
<evidence type="ECO:0000256" key="2">
    <source>
        <dbReference type="ARBA" id="ARBA00022617"/>
    </source>
</evidence>
<protein>
    <submittedName>
        <fullName evidence="8">Polyketide biosynthesis cytochrome P450 PksS</fullName>
    </submittedName>
</protein>
<keyword evidence="4 7" id="KW-0560">Oxidoreductase</keyword>
<keyword evidence="3 7" id="KW-0479">Metal-binding</keyword>
<dbReference type="PROSITE" id="PS00086">
    <property type="entry name" value="CYTOCHROME_P450"/>
    <property type="match status" value="1"/>
</dbReference>
<keyword evidence="6 7" id="KW-0503">Monooxygenase</keyword>
<dbReference type="PRINTS" id="PR00359">
    <property type="entry name" value="BP450"/>
</dbReference>
<dbReference type="GO" id="GO:0004497">
    <property type="term" value="F:monooxygenase activity"/>
    <property type="evidence" value="ECO:0007669"/>
    <property type="project" value="UniProtKB-KW"/>
</dbReference>
<evidence type="ECO:0000256" key="7">
    <source>
        <dbReference type="RuleBase" id="RU000461"/>
    </source>
</evidence>
<dbReference type="InterPro" id="IPR017972">
    <property type="entry name" value="Cyt_P450_CS"/>
</dbReference>
<dbReference type="PRINTS" id="PR00385">
    <property type="entry name" value="P450"/>
</dbReference>
<comment type="similarity">
    <text evidence="1 7">Belongs to the cytochrome P450 family.</text>
</comment>
<dbReference type="AlphaFoldDB" id="A0A455SFZ9"/>
<dbReference type="EMBL" id="AP019376">
    <property type="protein sequence ID" value="BBH87377.1"/>
    <property type="molecule type" value="Genomic_DNA"/>
</dbReference>
<dbReference type="Gene3D" id="1.10.630.10">
    <property type="entry name" value="Cytochrome P450"/>
    <property type="match status" value="1"/>
</dbReference>
<proteinExistence type="inferred from homology"/>